<accession>A0A7M7JY76</accession>
<dbReference type="EnsemblMetazoa" id="XM_022798741">
    <property type="protein sequence ID" value="XP_022654476"/>
    <property type="gene ID" value="LOC111247612"/>
</dbReference>
<sequence>MQKMSSSSVAGPSRRANIIRVVRQTSGFAQAFRKLVSRALCVQLPSPEWTVGYYKNPLNPTDKVLVFSSSAICPEKCLIIREDMSCMETVGGFRRDRVTLERVMSSLHLERVLQGLHAASICPGWAMSCRRRLPPNTLLRGRSFHAINCWGLLDLTMADTTLCPPCMNILMQTKQVERVEIPSNVLIDQKKTVQRFRTRLRVHLYRAKQLLKKKKRITYGEQTNEVKVSECASADINDDNTADVEELVEKVKHHDVKIAFEHNGTRYAVVLDKLYQLPPPIFQGAMRIMAGPAARSSQTSATNPVSCNRFEAAPQQPAVNPCRKKRKKLDTGPSFQEQTKSTIVQSSTAESSCNFAKSSTTAATDGQNEQRNLNLSSTTYGTSFQPTDRRNLLCRDIRIDFSEQADQTNFLDGHTVVLQIEQVLNDNWLETRKICVNGAPTGALSMFRESGAPLPRHLQDAIQQLFTNTSSSSPIQPQNLQETLSLPSTTMAARATTLVTYDDRDMHRANEPSVSVDVTELNTTMEADYGDRRFDVAAARAEQAAQADEDSGSSTSAQAQVVVDLDEGLPSEHAGLPLEAMQLQIDTDEQL</sequence>
<evidence type="ECO:0000313" key="2">
    <source>
        <dbReference type="EnsemblMetazoa" id="XP_022654476"/>
    </source>
</evidence>
<feature type="compositionally biased region" description="Polar residues" evidence="1">
    <location>
        <begin position="333"/>
        <end position="343"/>
    </location>
</feature>
<keyword evidence="3" id="KW-1185">Reference proteome</keyword>
<proteinExistence type="predicted"/>
<dbReference type="Proteomes" id="UP000594260">
    <property type="component" value="Unplaced"/>
</dbReference>
<dbReference type="AlphaFoldDB" id="A0A7M7JY76"/>
<evidence type="ECO:0000313" key="3">
    <source>
        <dbReference type="Proteomes" id="UP000594260"/>
    </source>
</evidence>
<feature type="region of interest" description="Disordered" evidence="1">
    <location>
        <begin position="311"/>
        <end position="343"/>
    </location>
</feature>
<reference evidence="2" key="1">
    <citation type="submission" date="2021-01" db="UniProtKB">
        <authorList>
            <consortium name="EnsemblMetazoa"/>
        </authorList>
    </citation>
    <scope>IDENTIFICATION</scope>
</reference>
<dbReference type="RefSeq" id="XP_022654476.1">
    <property type="nucleotide sequence ID" value="XM_022798741.1"/>
</dbReference>
<name>A0A7M7JY76_VARDE</name>
<dbReference type="InParanoid" id="A0A7M7JY76"/>
<organism evidence="2 3">
    <name type="scientific">Varroa destructor</name>
    <name type="common">Honeybee mite</name>
    <dbReference type="NCBI Taxonomy" id="109461"/>
    <lineage>
        <taxon>Eukaryota</taxon>
        <taxon>Metazoa</taxon>
        <taxon>Ecdysozoa</taxon>
        <taxon>Arthropoda</taxon>
        <taxon>Chelicerata</taxon>
        <taxon>Arachnida</taxon>
        <taxon>Acari</taxon>
        <taxon>Parasitiformes</taxon>
        <taxon>Mesostigmata</taxon>
        <taxon>Gamasina</taxon>
        <taxon>Dermanyssoidea</taxon>
        <taxon>Varroidae</taxon>
        <taxon>Varroa</taxon>
    </lineage>
</organism>
<evidence type="ECO:0000256" key="1">
    <source>
        <dbReference type="SAM" id="MobiDB-lite"/>
    </source>
</evidence>
<protein>
    <submittedName>
        <fullName evidence="2">Uncharacterized protein</fullName>
    </submittedName>
</protein>
<dbReference type="OrthoDB" id="10453840at2759"/>
<dbReference type="KEGG" id="vde:111247612"/>
<dbReference type="GeneID" id="111247612"/>